<dbReference type="AlphaFoldDB" id="A0A4S3JZN4"/>
<dbReference type="GO" id="GO:0005829">
    <property type="term" value="C:cytosol"/>
    <property type="evidence" value="ECO:0007669"/>
    <property type="project" value="TreeGrafter"/>
</dbReference>
<dbReference type="PRINTS" id="PR00038">
    <property type="entry name" value="HTHLUXR"/>
</dbReference>
<dbReference type="Gene3D" id="3.40.50.2300">
    <property type="match status" value="1"/>
</dbReference>
<dbReference type="Proteomes" id="UP000295341">
    <property type="component" value="Unassembled WGS sequence"/>
</dbReference>
<dbReference type="Gene3D" id="1.10.10.10">
    <property type="entry name" value="Winged helix-like DNA-binding domain superfamily/Winged helix DNA-binding domain"/>
    <property type="match status" value="1"/>
</dbReference>
<evidence type="ECO:0000259" key="8">
    <source>
        <dbReference type="PROSITE" id="PS50110"/>
    </source>
</evidence>
<dbReference type="SMART" id="SM00421">
    <property type="entry name" value="HTH_LUXR"/>
    <property type="match status" value="1"/>
</dbReference>
<dbReference type="PANTHER" id="PTHR48111:SF1">
    <property type="entry name" value="TWO-COMPONENT RESPONSE REGULATOR ORR33"/>
    <property type="match status" value="1"/>
</dbReference>
<evidence type="ECO:0000313" key="10">
    <source>
        <dbReference type="Proteomes" id="UP000295341"/>
    </source>
</evidence>
<feature type="modified residue" description="4-aspartylphosphate" evidence="6">
    <location>
        <position position="58"/>
    </location>
</feature>
<dbReference type="Pfam" id="PF00196">
    <property type="entry name" value="GerE"/>
    <property type="match status" value="1"/>
</dbReference>
<evidence type="ECO:0000256" key="1">
    <source>
        <dbReference type="ARBA" id="ARBA00022553"/>
    </source>
</evidence>
<keyword evidence="3" id="KW-0805">Transcription regulation</keyword>
<proteinExistence type="predicted"/>
<keyword evidence="4" id="KW-0238">DNA-binding</keyword>
<keyword evidence="2" id="KW-0902">Two-component regulatory system</keyword>
<evidence type="ECO:0000256" key="6">
    <source>
        <dbReference type="PROSITE-ProRule" id="PRU00169"/>
    </source>
</evidence>
<sequence length="302" mass="33186">MSRSGPDAVVMIVDDVPANLAMLHDALEQGGYTVRVATSGERALESAKLEPPDLILLDALMPGLDGFETCLRLKRELGTRHIPVVFMTGLTDTDHVVRGFQCGGVDYVTKPIRPQEVLARIAAHLANARQMAESQQAADAAGDAIVAIDEERRVRWATPLARRWLKDILDADERLPIALRQWVGKDQETSCVWPTRERRLVFSRLGSARGGDQRLLIQSQAHVPEPEALVRALKLTQREAEVLHWVALGKTNVEVGGVLDMSPRTVNKHLEHIFQKLNVETRTAATTVAINKGRAGTSPADA</sequence>
<dbReference type="PANTHER" id="PTHR48111">
    <property type="entry name" value="REGULATOR OF RPOS"/>
    <property type="match status" value="1"/>
</dbReference>
<dbReference type="GO" id="GO:0032993">
    <property type="term" value="C:protein-DNA complex"/>
    <property type="evidence" value="ECO:0007669"/>
    <property type="project" value="TreeGrafter"/>
</dbReference>
<feature type="domain" description="HTH luxR-type" evidence="7">
    <location>
        <begin position="228"/>
        <end position="293"/>
    </location>
</feature>
<evidence type="ECO:0000259" key="7">
    <source>
        <dbReference type="PROSITE" id="PS50043"/>
    </source>
</evidence>
<dbReference type="EMBL" id="SOBT01000008">
    <property type="protein sequence ID" value="TDU32209.1"/>
    <property type="molecule type" value="Genomic_DNA"/>
</dbReference>
<keyword evidence="5" id="KW-0804">Transcription</keyword>
<protein>
    <submittedName>
        <fullName evidence="9">LuxR family two component transcriptional regulator</fullName>
    </submittedName>
</protein>
<evidence type="ECO:0000256" key="5">
    <source>
        <dbReference type="ARBA" id="ARBA00023163"/>
    </source>
</evidence>
<dbReference type="SUPFAM" id="SSF46894">
    <property type="entry name" value="C-terminal effector domain of the bipartite response regulators"/>
    <property type="match status" value="1"/>
</dbReference>
<reference evidence="9 10" key="1">
    <citation type="submission" date="2019-03" db="EMBL/GenBank/DDBJ databases">
        <title>Genomic Encyclopedia of Type Strains, Phase IV (KMG-IV): sequencing the most valuable type-strain genomes for metagenomic binning, comparative biology and taxonomic classification.</title>
        <authorList>
            <person name="Goeker M."/>
        </authorList>
    </citation>
    <scope>NUCLEOTIDE SEQUENCE [LARGE SCALE GENOMIC DNA]</scope>
    <source>
        <strain evidence="9 10">DSM 26377</strain>
    </source>
</reference>
<dbReference type="GO" id="GO:0000976">
    <property type="term" value="F:transcription cis-regulatory region binding"/>
    <property type="evidence" value="ECO:0007669"/>
    <property type="project" value="TreeGrafter"/>
</dbReference>
<dbReference type="PROSITE" id="PS50110">
    <property type="entry name" value="RESPONSE_REGULATORY"/>
    <property type="match status" value="1"/>
</dbReference>
<dbReference type="RefSeq" id="WP_133880726.1">
    <property type="nucleotide sequence ID" value="NZ_MWIN01000030.1"/>
</dbReference>
<dbReference type="GO" id="GO:0006355">
    <property type="term" value="P:regulation of DNA-templated transcription"/>
    <property type="evidence" value="ECO:0007669"/>
    <property type="project" value="InterPro"/>
</dbReference>
<dbReference type="CDD" id="cd06170">
    <property type="entry name" value="LuxR_C_like"/>
    <property type="match status" value="1"/>
</dbReference>
<dbReference type="PROSITE" id="PS00622">
    <property type="entry name" value="HTH_LUXR_1"/>
    <property type="match status" value="1"/>
</dbReference>
<organism evidence="9 10">
    <name type="scientific">Panacagrimonas perspica</name>
    <dbReference type="NCBI Taxonomy" id="381431"/>
    <lineage>
        <taxon>Bacteria</taxon>
        <taxon>Pseudomonadati</taxon>
        <taxon>Pseudomonadota</taxon>
        <taxon>Gammaproteobacteria</taxon>
        <taxon>Nevskiales</taxon>
        <taxon>Nevskiaceae</taxon>
        <taxon>Panacagrimonas</taxon>
    </lineage>
</organism>
<evidence type="ECO:0000256" key="4">
    <source>
        <dbReference type="ARBA" id="ARBA00023125"/>
    </source>
</evidence>
<dbReference type="InterPro" id="IPR016032">
    <property type="entry name" value="Sig_transdc_resp-reg_C-effctor"/>
</dbReference>
<dbReference type="InterPro" id="IPR011006">
    <property type="entry name" value="CheY-like_superfamily"/>
</dbReference>
<gene>
    <name evidence="9" type="ORF">DFR24_1598</name>
</gene>
<dbReference type="CDD" id="cd19920">
    <property type="entry name" value="REC_PA4781-like"/>
    <property type="match status" value="1"/>
</dbReference>
<dbReference type="OrthoDB" id="8874570at2"/>
<accession>A0A4S3JZN4</accession>
<keyword evidence="10" id="KW-1185">Reference proteome</keyword>
<dbReference type="SUPFAM" id="SSF52172">
    <property type="entry name" value="CheY-like"/>
    <property type="match status" value="1"/>
</dbReference>
<dbReference type="PROSITE" id="PS50043">
    <property type="entry name" value="HTH_LUXR_2"/>
    <property type="match status" value="1"/>
</dbReference>
<comment type="caution">
    <text evidence="9">The sequence shown here is derived from an EMBL/GenBank/DDBJ whole genome shotgun (WGS) entry which is preliminary data.</text>
</comment>
<dbReference type="Pfam" id="PF00072">
    <property type="entry name" value="Response_reg"/>
    <property type="match status" value="1"/>
</dbReference>
<evidence type="ECO:0000256" key="3">
    <source>
        <dbReference type="ARBA" id="ARBA00023015"/>
    </source>
</evidence>
<dbReference type="InterPro" id="IPR039420">
    <property type="entry name" value="WalR-like"/>
</dbReference>
<dbReference type="GO" id="GO:0000156">
    <property type="term" value="F:phosphorelay response regulator activity"/>
    <property type="evidence" value="ECO:0007669"/>
    <property type="project" value="TreeGrafter"/>
</dbReference>
<dbReference type="SMART" id="SM00448">
    <property type="entry name" value="REC"/>
    <property type="match status" value="1"/>
</dbReference>
<evidence type="ECO:0000313" key="9">
    <source>
        <dbReference type="EMBL" id="TDU32209.1"/>
    </source>
</evidence>
<dbReference type="InterPro" id="IPR000792">
    <property type="entry name" value="Tscrpt_reg_LuxR_C"/>
</dbReference>
<evidence type="ECO:0000256" key="2">
    <source>
        <dbReference type="ARBA" id="ARBA00023012"/>
    </source>
</evidence>
<dbReference type="InterPro" id="IPR001789">
    <property type="entry name" value="Sig_transdc_resp-reg_receiver"/>
</dbReference>
<feature type="domain" description="Response regulatory" evidence="8">
    <location>
        <begin position="9"/>
        <end position="125"/>
    </location>
</feature>
<keyword evidence="1 6" id="KW-0597">Phosphoprotein</keyword>
<name>A0A4S3JZN4_9GAMM</name>
<dbReference type="InterPro" id="IPR036388">
    <property type="entry name" value="WH-like_DNA-bd_sf"/>
</dbReference>